<feature type="binding site" description="covalent" evidence="7">
    <location>
        <position position="142"/>
    </location>
    <ligand>
        <name>heme c</name>
        <dbReference type="ChEBI" id="CHEBI:61717"/>
    </ligand>
</feature>
<dbReference type="GO" id="GO:0005506">
    <property type="term" value="F:iron ion binding"/>
    <property type="evidence" value="ECO:0007669"/>
    <property type="project" value="InterPro"/>
</dbReference>
<evidence type="ECO:0000256" key="7">
    <source>
        <dbReference type="PIRSR" id="PIRSR000027-2"/>
    </source>
</evidence>
<feature type="signal peptide" evidence="8">
    <location>
        <begin position="1"/>
        <end position="23"/>
    </location>
</feature>
<evidence type="ECO:0000256" key="8">
    <source>
        <dbReference type="SAM" id="SignalP"/>
    </source>
</evidence>
<keyword evidence="1" id="KW-0813">Transport</keyword>
<dbReference type="SUPFAM" id="SSF47175">
    <property type="entry name" value="Cytochromes"/>
    <property type="match status" value="1"/>
</dbReference>
<gene>
    <name evidence="9" type="ORF">AAIA72_12460</name>
</gene>
<dbReference type="InterPro" id="IPR012127">
    <property type="entry name" value="Cyt_c_prime"/>
</dbReference>
<name>A0AB39UUI7_9GAMM</name>
<dbReference type="RefSeq" id="WP_369600643.1">
    <property type="nucleotide sequence ID" value="NZ_CP154858.1"/>
</dbReference>
<evidence type="ECO:0000313" key="9">
    <source>
        <dbReference type="EMBL" id="XDT71616.1"/>
    </source>
</evidence>
<dbReference type="GO" id="GO:0020037">
    <property type="term" value="F:heme binding"/>
    <property type="evidence" value="ECO:0007669"/>
    <property type="project" value="InterPro"/>
</dbReference>
<organism evidence="9">
    <name type="scientific">Thermohahella caldifontis</name>
    <dbReference type="NCBI Taxonomy" id="3142973"/>
    <lineage>
        <taxon>Bacteria</taxon>
        <taxon>Pseudomonadati</taxon>
        <taxon>Pseudomonadota</taxon>
        <taxon>Gammaproteobacteria</taxon>
        <taxon>Oceanospirillales</taxon>
        <taxon>Hahellaceae</taxon>
        <taxon>Thermohahella</taxon>
    </lineage>
</organism>
<dbReference type="Pfam" id="PF01322">
    <property type="entry name" value="Cytochrom_C_2"/>
    <property type="match status" value="1"/>
</dbReference>
<evidence type="ECO:0000256" key="3">
    <source>
        <dbReference type="ARBA" id="ARBA00022723"/>
    </source>
</evidence>
<feature type="binding site" description="covalent" evidence="7">
    <location>
        <position position="145"/>
    </location>
    <ligand>
        <name>heme c</name>
        <dbReference type="ChEBI" id="CHEBI:61717"/>
    </ligand>
</feature>
<sequence length="153" mass="16880">MKRKTLITTVLAGALLGAGMAQAAMKPDDAIVARKAVMRVIGLNFGPLGAMVKGQIPFDNQVFAANAQRLKLVSEMPVEQYFPKGSETGKGTTVTREIWENWDDFENGLKKWRMELAKLAEVAQTGDEAAMRKQFSEAAKTCKGCHDDFREKN</sequence>
<dbReference type="InterPro" id="IPR010980">
    <property type="entry name" value="Cyt_c/b562"/>
</dbReference>
<evidence type="ECO:0000256" key="4">
    <source>
        <dbReference type="ARBA" id="ARBA00022982"/>
    </source>
</evidence>
<keyword evidence="5 6" id="KW-0408">Iron</keyword>
<dbReference type="EMBL" id="CP154858">
    <property type="protein sequence ID" value="XDT71616.1"/>
    <property type="molecule type" value="Genomic_DNA"/>
</dbReference>
<dbReference type="PIRSF" id="PIRSF000027">
    <property type="entry name" value="Cytc_c_prime"/>
    <property type="match status" value="1"/>
</dbReference>
<dbReference type="InterPro" id="IPR002321">
    <property type="entry name" value="Cyt_c_II"/>
</dbReference>
<proteinExistence type="predicted"/>
<dbReference type="PROSITE" id="PS51009">
    <property type="entry name" value="CYTCII"/>
    <property type="match status" value="1"/>
</dbReference>
<evidence type="ECO:0000256" key="2">
    <source>
        <dbReference type="ARBA" id="ARBA00022617"/>
    </source>
</evidence>
<accession>A0AB39UUI7</accession>
<dbReference type="Gene3D" id="1.20.120.10">
    <property type="entry name" value="Cytochrome c/b562"/>
    <property type="match status" value="1"/>
</dbReference>
<dbReference type="GO" id="GO:0042597">
    <property type="term" value="C:periplasmic space"/>
    <property type="evidence" value="ECO:0007669"/>
    <property type="project" value="InterPro"/>
</dbReference>
<keyword evidence="4" id="KW-0249">Electron transport</keyword>
<evidence type="ECO:0000256" key="5">
    <source>
        <dbReference type="ARBA" id="ARBA00023004"/>
    </source>
</evidence>
<feature type="chain" id="PRO_5044282777" evidence="8">
    <location>
        <begin position="24"/>
        <end position="153"/>
    </location>
</feature>
<keyword evidence="2 7" id="KW-0349">Heme</keyword>
<dbReference type="GO" id="GO:0009055">
    <property type="term" value="F:electron transfer activity"/>
    <property type="evidence" value="ECO:0007669"/>
    <property type="project" value="InterPro"/>
</dbReference>
<dbReference type="GO" id="GO:0022900">
    <property type="term" value="P:electron transport chain"/>
    <property type="evidence" value="ECO:0007669"/>
    <property type="project" value="InterPro"/>
</dbReference>
<evidence type="ECO:0000256" key="1">
    <source>
        <dbReference type="ARBA" id="ARBA00022448"/>
    </source>
</evidence>
<keyword evidence="8" id="KW-0732">Signal</keyword>
<dbReference type="KEGG" id="tcd:AAIA72_12460"/>
<dbReference type="AlphaFoldDB" id="A0AB39UUI7"/>
<evidence type="ECO:0000256" key="6">
    <source>
        <dbReference type="PIRSR" id="PIRSR000027-1"/>
    </source>
</evidence>
<feature type="binding site" description="axial binding residue" evidence="6">
    <location>
        <position position="146"/>
    </location>
    <ligand>
        <name>heme c</name>
        <dbReference type="ChEBI" id="CHEBI:61717"/>
    </ligand>
    <ligandPart>
        <name>Fe</name>
        <dbReference type="ChEBI" id="CHEBI:18248"/>
    </ligandPart>
</feature>
<comment type="PTM">
    <text evidence="7">Binds 1 heme group per subunit.</text>
</comment>
<keyword evidence="3 6" id="KW-0479">Metal-binding</keyword>
<protein>
    <submittedName>
        <fullName evidence="9">Cytochrome c</fullName>
    </submittedName>
</protein>
<reference evidence="9" key="1">
    <citation type="submission" date="2024-05" db="EMBL/GenBank/DDBJ databases">
        <title>Genome sequencing of novel strain.</title>
        <authorList>
            <person name="Ganbat D."/>
            <person name="Ganbat S."/>
            <person name="Lee S.-J."/>
        </authorList>
    </citation>
    <scope>NUCLEOTIDE SEQUENCE</scope>
    <source>
        <strain evidence="9">SMD15-11</strain>
    </source>
</reference>